<dbReference type="GO" id="GO:0016874">
    <property type="term" value="F:ligase activity"/>
    <property type="evidence" value="ECO:0007669"/>
    <property type="project" value="UniProtKB-KW"/>
</dbReference>
<dbReference type="Gene3D" id="3.30.1490.20">
    <property type="entry name" value="ATP-grasp fold, A domain"/>
    <property type="match status" value="1"/>
</dbReference>
<comment type="caution">
    <text evidence="6">The sequence shown here is derived from an EMBL/GenBank/DDBJ whole genome shotgun (WGS) entry which is preliminary data.</text>
</comment>
<evidence type="ECO:0000256" key="4">
    <source>
        <dbReference type="PROSITE-ProRule" id="PRU00409"/>
    </source>
</evidence>
<dbReference type="GO" id="GO:0046872">
    <property type="term" value="F:metal ion binding"/>
    <property type="evidence" value="ECO:0007669"/>
    <property type="project" value="InterPro"/>
</dbReference>
<keyword evidence="1" id="KW-0436">Ligase</keyword>
<feature type="domain" description="ATP-grasp" evidence="5">
    <location>
        <begin position="121"/>
        <end position="310"/>
    </location>
</feature>
<dbReference type="Gene3D" id="3.40.50.20">
    <property type="match status" value="1"/>
</dbReference>
<reference evidence="6 7" key="1">
    <citation type="submission" date="2019-10" db="EMBL/GenBank/DDBJ databases">
        <title>New genus of Silvanigrellaceae.</title>
        <authorList>
            <person name="Pitt A."/>
            <person name="Hahn M.W."/>
        </authorList>
    </citation>
    <scope>NUCLEOTIDE SEQUENCE [LARGE SCALE GENOMIC DNA]</scope>
    <source>
        <strain evidence="6 7">33A1-SZDP</strain>
    </source>
</reference>
<dbReference type="GO" id="GO:0005524">
    <property type="term" value="F:ATP binding"/>
    <property type="evidence" value="ECO:0007669"/>
    <property type="project" value="UniProtKB-UniRule"/>
</dbReference>
<evidence type="ECO:0000256" key="1">
    <source>
        <dbReference type="ARBA" id="ARBA00022598"/>
    </source>
</evidence>
<evidence type="ECO:0000313" key="6">
    <source>
        <dbReference type="EMBL" id="KAB8028517.1"/>
    </source>
</evidence>
<dbReference type="InterPro" id="IPR011761">
    <property type="entry name" value="ATP-grasp"/>
</dbReference>
<evidence type="ECO:0000313" key="7">
    <source>
        <dbReference type="Proteomes" id="UP000442694"/>
    </source>
</evidence>
<keyword evidence="3 4" id="KW-0067">ATP-binding</keyword>
<dbReference type="AlphaFoldDB" id="A0A833N0F4"/>
<evidence type="ECO:0000259" key="5">
    <source>
        <dbReference type="PROSITE" id="PS50975"/>
    </source>
</evidence>
<protein>
    <recommendedName>
        <fullName evidence="5">ATP-grasp domain-containing protein</fullName>
    </recommendedName>
</protein>
<accession>A0A833N0F4</accession>
<gene>
    <name evidence="6" type="ORF">GCL57_12390</name>
</gene>
<dbReference type="EMBL" id="WFLN01000009">
    <property type="protein sequence ID" value="KAB8028517.1"/>
    <property type="molecule type" value="Genomic_DNA"/>
</dbReference>
<dbReference type="PANTHER" id="PTHR43585">
    <property type="entry name" value="FUMIPYRROLE BIOSYNTHESIS PROTEIN C"/>
    <property type="match status" value="1"/>
</dbReference>
<keyword evidence="7" id="KW-1185">Reference proteome</keyword>
<evidence type="ECO:0000256" key="2">
    <source>
        <dbReference type="ARBA" id="ARBA00022741"/>
    </source>
</evidence>
<dbReference type="PROSITE" id="PS50975">
    <property type="entry name" value="ATP_GRASP"/>
    <property type="match status" value="1"/>
</dbReference>
<dbReference type="RefSeq" id="WP_152213668.1">
    <property type="nucleotide sequence ID" value="NZ_WFLN01000009.1"/>
</dbReference>
<name>A0A833N0F4_9BACT</name>
<dbReference type="Proteomes" id="UP000442694">
    <property type="component" value="Unassembled WGS sequence"/>
</dbReference>
<dbReference type="InterPro" id="IPR013815">
    <property type="entry name" value="ATP_grasp_subdomain_1"/>
</dbReference>
<organism evidence="6 7">
    <name type="scientific">Fluviispira multicolorata</name>
    <dbReference type="NCBI Taxonomy" id="2654512"/>
    <lineage>
        <taxon>Bacteria</taxon>
        <taxon>Pseudomonadati</taxon>
        <taxon>Bdellovibrionota</taxon>
        <taxon>Oligoflexia</taxon>
        <taxon>Silvanigrellales</taxon>
        <taxon>Silvanigrellaceae</taxon>
        <taxon>Fluviispira</taxon>
    </lineage>
</organism>
<dbReference type="PANTHER" id="PTHR43585:SF2">
    <property type="entry name" value="ATP-GRASP ENZYME FSQD"/>
    <property type="match status" value="1"/>
</dbReference>
<dbReference type="SUPFAM" id="SSF56059">
    <property type="entry name" value="Glutathione synthetase ATP-binding domain-like"/>
    <property type="match status" value="1"/>
</dbReference>
<keyword evidence="2 4" id="KW-0547">Nucleotide-binding</keyword>
<dbReference type="InterPro" id="IPR052032">
    <property type="entry name" value="ATP-dep_AA_Ligase"/>
</dbReference>
<sequence>MKKKILIINRWNDEFSDYRKHLPENQFEIYMLILIGNEKSIDSNSPNDYRISKDLNYNSCKELMIDLILKNSSTENKLVFDELIAFSEYDLIIAAQLRDFFLIPGDNLDKVLLWRDKNLMKERLSRFSIRVPKWKIPNDLNDIIEFLISCKNGIVLKPLREAASIGVFICFTELDVQNIYPTIQSQLFEYEVEEYISAPIGHIDGFVQDGELKFAKVSQYIGTCLSFQKGHPLASYTLENTKKSEKLIDFAKLCLKHLNASNNVFHLEIFIADEPIFLEVGMRIGGGEIPWIMRDVFKINLFDIWMQLIIKTKIKLAMEKLEDTVAGFLMIPYPVNKKLLEIQFDQERIQEIYSSKIMSVENEQLFLDENENMLASFRYRSNNLESLKEAIKKTIKNFRPIFELCESINEKSPSNINSTVL</sequence>
<evidence type="ECO:0000256" key="3">
    <source>
        <dbReference type="ARBA" id="ARBA00022840"/>
    </source>
</evidence>
<dbReference type="Gene3D" id="3.30.470.20">
    <property type="entry name" value="ATP-grasp fold, B domain"/>
    <property type="match status" value="1"/>
</dbReference>
<proteinExistence type="predicted"/>